<keyword evidence="1" id="KW-1133">Transmembrane helix</keyword>
<feature type="domain" description="SH3b" evidence="2">
    <location>
        <begin position="168"/>
        <end position="230"/>
    </location>
</feature>
<dbReference type="Pfam" id="PF00704">
    <property type="entry name" value="Glyco_hydro_18"/>
    <property type="match status" value="1"/>
</dbReference>
<reference evidence="5" key="1">
    <citation type="submission" date="2015-05" db="EMBL/GenBank/DDBJ databases">
        <authorList>
            <consortium name="Pathogen Informatics"/>
        </authorList>
    </citation>
    <scope>NUCLEOTIDE SEQUENCE [LARGE SCALE GENOMIC DNA]</scope>
    <source>
        <strain evidence="5">T1-815</strain>
    </source>
</reference>
<sequence length="577" mass="64584">MKKKLLPALIVTGLIILVVIIMGITALINKYTPTKKTEDLKEYFNISSDDEVALIVNNELSDYKAKIIDKKIYVDYKFVHDSLNSRFYWDANENVLLYTTASDIISAAADSNSYSVTKQTNDFGYPIVKATSDSALIALDYVKQYSNITFKSYDDPARIVITSKWDEIDSATVSKSTQVRVKGGIKSPILKEVKKDDKITILDSGDKWDKVATEDGVIGYIKRKALSESKKTKLTNPDYEEETFTHIKKDKDICLAWNQVTSQSANSKVPQVISSTKGINVMSPTWFYLNDNNGNLADIASKDYVSYCHSQGIEVWGLFSNLENTDVDAAYVLTHTSTRTTLINQIMSAAFNYELDGVNIDFENITEAAYGDSYIEFIRELSIKCHNNGISLSVDVTVPASFNKFFNRSDMAKFADYIVIMGYDEHYKGSDAGSVSSIPWVTEGVESTLKEVPADQIILGMPFYTRIWELTPKEDDDAVTDTEDQSKYTVASQVYSMDAAAAQLATNNATAALDEKSGQNYAEWSASNKLYKVWLEDSTSLEKRLKLVDDNKLAGAAFWKLGFENSSVWDTVIKYLD</sequence>
<evidence type="ECO:0000256" key="1">
    <source>
        <dbReference type="SAM" id="Phobius"/>
    </source>
</evidence>
<dbReference type="InterPro" id="IPR011583">
    <property type="entry name" value="Chitinase_II/V-like_cat"/>
</dbReference>
<dbReference type="SUPFAM" id="SSF51445">
    <property type="entry name" value="(Trans)glycosidases"/>
    <property type="match status" value="1"/>
</dbReference>
<protein>
    <submittedName>
        <fullName evidence="4">Uncharacterized protein</fullName>
    </submittedName>
</protein>
<evidence type="ECO:0000259" key="2">
    <source>
        <dbReference type="PROSITE" id="PS51781"/>
    </source>
</evidence>
<dbReference type="Gene3D" id="3.10.50.10">
    <property type="match status" value="1"/>
</dbReference>
<feature type="domain" description="GH18" evidence="3">
    <location>
        <begin position="251"/>
        <end position="577"/>
    </location>
</feature>
<organism evidence="4 5">
    <name type="scientific">Agathobacter rectalis</name>
    <dbReference type="NCBI Taxonomy" id="39491"/>
    <lineage>
        <taxon>Bacteria</taxon>
        <taxon>Bacillati</taxon>
        <taxon>Bacillota</taxon>
        <taxon>Clostridia</taxon>
        <taxon>Lachnospirales</taxon>
        <taxon>Lachnospiraceae</taxon>
        <taxon>Agathobacter</taxon>
    </lineage>
</organism>
<dbReference type="SMART" id="SM00287">
    <property type="entry name" value="SH3b"/>
    <property type="match status" value="1"/>
</dbReference>
<dbReference type="GO" id="GO:0005975">
    <property type="term" value="P:carbohydrate metabolic process"/>
    <property type="evidence" value="ECO:0007669"/>
    <property type="project" value="InterPro"/>
</dbReference>
<gene>
    <name evidence="4" type="ORF">T1815_00211</name>
</gene>
<dbReference type="InterPro" id="IPR003646">
    <property type="entry name" value="SH3-like_bac-type"/>
</dbReference>
<keyword evidence="1" id="KW-0812">Transmembrane</keyword>
<dbReference type="GO" id="GO:0008061">
    <property type="term" value="F:chitin binding"/>
    <property type="evidence" value="ECO:0007669"/>
    <property type="project" value="InterPro"/>
</dbReference>
<evidence type="ECO:0000313" key="5">
    <source>
        <dbReference type="Proteomes" id="UP000049472"/>
    </source>
</evidence>
<dbReference type="PROSITE" id="PS51781">
    <property type="entry name" value="SH3B"/>
    <property type="match status" value="1"/>
</dbReference>
<dbReference type="PANTHER" id="PTHR46066:SF2">
    <property type="entry name" value="CHITINASE DOMAIN-CONTAINING PROTEIN 1"/>
    <property type="match status" value="1"/>
</dbReference>
<dbReference type="PROSITE" id="PS51910">
    <property type="entry name" value="GH18_2"/>
    <property type="match status" value="1"/>
</dbReference>
<proteinExistence type="predicted"/>
<name>A0A0M6WX03_9FIRM</name>
<dbReference type="InterPro" id="IPR029070">
    <property type="entry name" value="Chitinase_insertion_sf"/>
</dbReference>
<dbReference type="RefSeq" id="WP_055062713.1">
    <property type="nucleotide sequence ID" value="NZ_CVRQ01000058.1"/>
</dbReference>
<evidence type="ECO:0000313" key="4">
    <source>
        <dbReference type="EMBL" id="CRL41958.1"/>
    </source>
</evidence>
<dbReference type="Proteomes" id="UP000049472">
    <property type="component" value="Unassembled WGS sequence"/>
</dbReference>
<dbReference type="InterPro" id="IPR017853">
    <property type="entry name" value="GH"/>
</dbReference>
<evidence type="ECO:0000259" key="3">
    <source>
        <dbReference type="PROSITE" id="PS51910"/>
    </source>
</evidence>
<accession>A0A0M6WX03</accession>
<keyword evidence="1" id="KW-0472">Membrane</keyword>
<feature type="transmembrane region" description="Helical" evidence="1">
    <location>
        <begin position="6"/>
        <end position="28"/>
    </location>
</feature>
<dbReference type="EMBL" id="CVRQ01000058">
    <property type="protein sequence ID" value="CRL41958.1"/>
    <property type="molecule type" value="Genomic_DNA"/>
</dbReference>
<dbReference type="Gene3D" id="2.30.30.40">
    <property type="entry name" value="SH3 Domains"/>
    <property type="match status" value="1"/>
</dbReference>
<dbReference type="AlphaFoldDB" id="A0A0M6WX03"/>
<dbReference type="SMART" id="SM00636">
    <property type="entry name" value="Glyco_18"/>
    <property type="match status" value="1"/>
</dbReference>
<dbReference type="PANTHER" id="PTHR46066">
    <property type="entry name" value="CHITINASE DOMAIN-CONTAINING PROTEIN 1 FAMILY MEMBER"/>
    <property type="match status" value="1"/>
</dbReference>
<dbReference type="InterPro" id="IPR001223">
    <property type="entry name" value="Glyco_hydro18_cat"/>
</dbReference>
<keyword evidence="5" id="KW-1185">Reference proteome</keyword>
<dbReference type="Gene3D" id="3.20.20.80">
    <property type="entry name" value="Glycosidases"/>
    <property type="match status" value="1"/>
</dbReference>